<dbReference type="EMBL" id="DS547091">
    <property type="protein sequence ID" value="EDR15949.1"/>
    <property type="molecule type" value="Genomic_DNA"/>
</dbReference>
<feature type="region of interest" description="Disordered" evidence="1">
    <location>
        <begin position="734"/>
        <end position="1164"/>
    </location>
</feature>
<feature type="compositionally biased region" description="Low complexity" evidence="1">
    <location>
        <begin position="1021"/>
        <end position="1037"/>
    </location>
</feature>
<feature type="compositionally biased region" description="Low complexity" evidence="1">
    <location>
        <begin position="383"/>
        <end position="394"/>
    </location>
</feature>
<feature type="compositionally biased region" description="Low complexity" evidence="1">
    <location>
        <begin position="471"/>
        <end position="483"/>
    </location>
</feature>
<feature type="region of interest" description="Disordered" evidence="1">
    <location>
        <begin position="1"/>
        <end position="483"/>
    </location>
</feature>
<feature type="compositionally biased region" description="Acidic residues" evidence="1">
    <location>
        <begin position="363"/>
        <end position="378"/>
    </location>
</feature>
<feature type="compositionally biased region" description="Low complexity" evidence="1">
    <location>
        <begin position="306"/>
        <end position="316"/>
    </location>
</feature>
<feature type="compositionally biased region" description="Basic and acidic residues" evidence="1">
    <location>
        <begin position="395"/>
        <end position="409"/>
    </location>
</feature>
<protein>
    <submittedName>
        <fullName evidence="2">Predicted protein</fullName>
    </submittedName>
</protein>
<feature type="compositionally biased region" description="Acidic residues" evidence="1">
    <location>
        <begin position="855"/>
        <end position="868"/>
    </location>
</feature>
<feature type="compositionally biased region" description="Polar residues" evidence="1">
    <location>
        <begin position="281"/>
        <end position="290"/>
    </location>
</feature>
<keyword evidence="3" id="KW-1185">Reference proteome</keyword>
<dbReference type="KEGG" id="lbc:LACBIDRAFT_291798"/>
<evidence type="ECO:0000256" key="1">
    <source>
        <dbReference type="SAM" id="MobiDB-lite"/>
    </source>
</evidence>
<feature type="compositionally biased region" description="Low complexity" evidence="1">
    <location>
        <begin position="209"/>
        <end position="219"/>
    </location>
</feature>
<sequence length="1447" mass="151791">MTLLGGLFTRKNKNKQDARSVATTGSNTADDLPSNVSSPTTSYVIADKSSPSSPNGKSNYHSGPSRDNPRSHVYPSPGLPSSSSPASSSKLRLPFSRKKSAIGGTELSAKSTPNVNDDYFYTAPRPAYSGRLSTSSAVSEVESSDGRRLRPPPSKSAIFAAYTDPQSALSTHSLPNQGFFARSSSPSSPPAVPQLGTPPSKRPSLFHWSKTSTPPMSKKSQLHDTNTLPNLTQDKSSSRTSAEPSSFNLKSFRHMRPPSPTRSESSHISLSTPIPRPRGPSVNSDSSQRISVAAFREAQARRSLAGSPSPSLGCSPSPLPQVLAHPSDASRARPSPRPSRSSPQIKGNTQRRKSGAPVGYTSESDESLSSDEEDESENDTLGRQRTVTTRTNKTVVRDRMGKEKAKSEMGHGTTYYSPLRQDERSPNRQTSPRSHLGHGWTPQSMGTRNDEQNPLPRSQSSLSVYGEGSRPRASASTSALSPSAAAKRASVIASGNASTGIGMSKSTYAITCALTVLILDVLSEYKRVSRHVRDSSTHSNPAAPANFASVSGKLGQTRTIATPSMRPQSPADADSDSDDDAPLAKFLGPNRPGSTLSSYSNLHSRSTGNVSSRSTNRAQQKPLIDIGELTGGKRIPPSKVKSTDGFTLGQQTLISEGNFSASPANSSTPVSTPLTSKFPPGNFISPPSTPAKEMKELISGPSHITNMPAPTRRDTSPDILQQRKDILSERLSRVLQKSVGSGSSSGSDGFSGSNQDHTRRQDALAEDRDRSPSSRLGGGPANSASTVGGLPHQDEKRNTSPRSTLNHVPASSPVLRGHRPSESSATLKPSPPDEELALMLGAAGIKFISRAGESTSEEEEEEESESSDSESSSSGRNKKQVVTDKESSPDRGRIAPIPIKQRAPPPAFSVTSRPTFPRNAGTEGANPRTSLGESSRVVSGQTTRTSIALGESLSSLKPASTPTPTSRKRSSTLIPSSTTSSSVFGSSSSSSGSKATSTSRANGGGNPNTPGSPSQANIDRATALKAAAAGKSSAASSPTLLAPGMPPRQRSSTMLPSMPTSASPTSSKPPSMPNRPFAARGNSPASSTGDSSSGRAPLTPRDGSDIGRRSKGSAATQNEWSGGASGLTVTSKSKGKQHAKRRSVSFEDETGGMNTDEDREVKRNERRRVEARAAIELGNVVNGPGPVMNDEDEDMPINQTLNARMSALNPMMNMGGQMPMQQQVGFVGNPGLGSPWGNMNMGMNMGPQSMLSPAQFMIPPPADQNFMAAHQHAMMIAKQAYQMAVAQQAMAAAADEWERGSTVGFSGSTVGFSGGSVYGGGGTSPGYGMMGGMGMMPLQNQWSTGSMYGGMGGGTRSEYGGGGGGGGGNWSSSRSSYGESFGPSPDRFARNRTNQRESGHYPPVPPIPSSHEQQAKNAPRSRTTSQPSSAGRGGVRKAPPSSWKAGV</sequence>
<feature type="compositionally biased region" description="Acidic residues" evidence="1">
    <location>
        <begin position="1146"/>
        <end position="1158"/>
    </location>
</feature>
<feature type="region of interest" description="Disordered" evidence="1">
    <location>
        <begin position="1359"/>
        <end position="1447"/>
    </location>
</feature>
<dbReference type="Proteomes" id="UP000001194">
    <property type="component" value="Unassembled WGS sequence"/>
</dbReference>
<feature type="compositionally biased region" description="Low complexity" evidence="1">
    <location>
        <begin position="1081"/>
        <end position="1094"/>
    </location>
</feature>
<evidence type="ECO:0000313" key="2">
    <source>
        <dbReference type="EMBL" id="EDR15949.1"/>
    </source>
</evidence>
<proteinExistence type="predicted"/>
<feature type="compositionally biased region" description="Polar residues" evidence="1">
    <location>
        <begin position="657"/>
        <end position="675"/>
    </location>
</feature>
<name>B0CNL6_LACBS</name>
<evidence type="ECO:0000313" key="3">
    <source>
        <dbReference type="Proteomes" id="UP000001194"/>
    </source>
</evidence>
<feature type="compositionally biased region" description="Low complexity" evidence="1">
    <location>
        <begin position="326"/>
        <end position="343"/>
    </location>
</feature>
<feature type="region of interest" description="Disordered" evidence="1">
    <location>
        <begin position="657"/>
        <end position="694"/>
    </location>
</feature>
<reference evidence="2 3" key="1">
    <citation type="journal article" date="2008" name="Nature">
        <title>The genome of Laccaria bicolor provides insights into mycorrhizal symbiosis.</title>
        <authorList>
            <person name="Martin F."/>
            <person name="Aerts A."/>
            <person name="Ahren D."/>
            <person name="Brun A."/>
            <person name="Danchin E.G.J."/>
            <person name="Duchaussoy F."/>
            <person name="Gibon J."/>
            <person name="Kohler A."/>
            <person name="Lindquist E."/>
            <person name="Pereda V."/>
            <person name="Salamov A."/>
            <person name="Shapiro H.J."/>
            <person name="Wuyts J."/>
            <person name="Blaudez D."/>
            <person name="Buee M."/>
            <person name="Brokstein P."/>
            <person name="Canbaeck B."/>
            <person name="Cohen D."/>
            <person name="Courty P.E."/>
            <person name="Coutinho P.M."/>
            <person name="Delaruelle C."/>
            <person name="Detter J.C."/>
            <person name="Deveau A."/>
            <person name="DiFazio S."/>
            <person name="Duplessis S."/>
            <person name="Fraissinet-Tachet L."/>
            <person name="Lucic E."/>
            <person name="Frey-Klett P."/>
            <person name="Fourrey C."/>
            <person name="Feussner I."/>
            <person name="Gay G."/>
            <person name="Grimwood J."/>
            <person name="Hoegger P.J."/>
            <person name="Jain P."/>
            <person name="Kilaru S."/>
            <person name="Labbe J."/>
            <person name="Lin Y.C."/>
            <person name="Legue V."/>
            <person name="Le Tacon F."/>
            <person name="Marmeisse R."/>
            <person name="Melayah D."/>
            <person name="Montanini B."/>
            <person name="Muratet M."/>
            <person name="Nehls U."/>
            <person name="Niculita-Hirzel H."/>
            <person name="Oudot-Le Secq M.P."/>
            <person name="Peter M."/>
            <person name="Quesneville H."/>
            <person name="Rajashekar B."/>
            <person name="Reich M."/>
            <person name="Rouhier N."/>
            <person name="Schmutz J."/>
            <person name="Yin T."/>
            <person name="Chalot M."/>
            <person name="Henrissat B."/>
            <person name="Kuees U."/>
            <person name="Lucas S."/>
            <person name="Van de Peer Y."/>
            <person name="Podila G.K."/>
            <person name="Polle A."/>
            <person name="Pukkila P.J."/>
            <person name="Richardson P.M."/>
            <person name="Rouze P."/>
            <person name="Sanders I.R."/>
            <person name="Stajich J.E."/>
            <person name="Tunlid A."/>
            <person name="Tuskan G."/>
            <person name="Grigoriev I.V."/>
        </authorList>
    </citation>
    <scope>NUCLEOTIDE SEQUENCE [LARGE SCALE GENOMIC DNA]</scope>
    <source>
        <strain evidence="3">S238N-H82 / ATCC MYA-4686</strain>
    </source>
</reference>
<gene>
    <name evidence="2" type="ORF">LACBIDRAFT_291798</name>
</gene>
<feature type="compositionally biased region" description="Low complexity" evidence="1">
    <location>
        <begin position="48"/>
        <end position="59"/>
    </location>
</feature>
<organism evidence="3">
    <name type="scientific">Laccaria bicolor (strain S238N-H82 / ATCC MYA-4686)</name>
    <name type="common">Bicoloured deceiver</name>
    <name type="synonym">Laccaria laccata var. bicolor</name>
    <dbReference type="NCBI Taxonomy" id="486041"/>
    <lineage>
        <taxon>Eukaryota</taxon>
        <taxon>Fungi</taxon>
        <taxon>Dikarya</taxon>
        <taxon>Basidiomycota</taxon>
        <taxon>Agaricomycotina</taxon>
        <taxon>Agaricomycetes</taxon>
        <taxon>Agaricomycetidae</taxon>
        <taxon>Agaricales</taxon>
        <taxon>Agaricineae</taxon>
        <taxon>Hydnangiaceae</taxon>
        <taxon>Laccaria</taxon>
    </lineage>
</organism>
<feature type="compositionally biased region" description="Basic and acidic residues" evidence="1">
    <location>
        <begin position="881"/>
        <end position="893"/>
    </location>
</feature>
<dbReference type="RefSeq" id="XP_001874157.1">
    <property type="nucleotide sequence ID" value="XM_001874122.1"/>
</dbReference>
<feature type="compositionally biased region" description="Polar residues" evidence="1">
    <location>
        <begin position="1410"/>
        <end position="1429"/>
    </location>
</feature>
<feature type="region of interest" description="Disordered" evidence="1">
    <location>
        <begin position="559"/>
        <end position="645"/>
    </location>
</feature>
<feature type="region of interest" description="Disordered" evidence="1">
    <location>
        <begin position="533"/>
        <end position="552"/>
    </location>
</feature>
<accession>B0CNL6</accession>
<feature type="compositionally biased region" description="Low complexity" evidence="1">
    <location>
        <begin position="960"/>
        <end position="999"/>
    </location>
</feature>
<dbReference type="OrthoDB" id="2687738at2759"/>
<feature type="compositionally biased region" description="Polar residues" evidence="1">
    <location>
        <begin position="164"/>
        <end position="176"/>
    </location>
</feature>
<feature type="compositionally biased region" description="Low complexity" evidence="1">
    <location>
        <begin position="1370"/>
        <end position="1380"/>
    </location>
</feature>
<feature type="compositionally biased region" description="Polar residues" evidence="1">
    <location>
        <begin position="223"/>
        <end position="249"/>
    </location>
</feature>
<feature type="compositionally biased region" description="Low complexity" evidence="1">
    <location>
        <begin position="1051"/>
        <end position="1069"/>
    </location>
</feature>
<feature type="compositionally biased region" description="Low complexity" evidence="1">
    <location>
        <begin position="75"/>
        <end position="89"/>
    </location>
</feature>
<dbReference type="HOGENOM" id="CLU_003636_0_0_1"/>
<feature type="compositionally biased region" description="Gly residues" evidence="1">
    <location>
        <begin position="1359"/>
        <end position="1369"/>
    </location>
</feature>
<dbReference type="InParanoid" id="B0CNL6"/>
<feature type="compositionally biased region" description="Polar residues" evidence="1">
    <location>
        <begin position="927"/>
        <end position="958"/>
    </location>
</feature>
<dbReference type="STRING" id="486041.B0CNL6"/>
<feature type="compositionally biased region" description="Basic and acidic residues" evidence="1">
    <location>
        <begin position="756"/>
        <end position="772"/>
    </location>
</feature>
<feature type="compositionally biased region" description="Basic residues" evidence="1">
    <location>
        <begin position="1133"/>
        <end position="1143"/>
    </location>
</feature>
<feature type="compositionally biased region" description="Low complexity" evidence="1">
    <location>
        <begin position="738"/>
        <end position="753"/>
    </location>
</feature>
<feature type="compositionally biased region" description="Polar residues" evidence="1">
    <location>
        <begin position="21"/>
        <end position="43"/>
    </location>
</feature>
<feature type="compositionally biased region" description="Polar residues" evidence="1">
    <location>
        <begin position="592"/>
        <end position="619"/>
    </location>
</feature>
<feature type="compositionally biased region" description="Polar residues" evidence="1">
    <location>
        <begin position="261"/>
        <end position="272"/>
    </location>
</feature>
<dbReference type="GeneID" id="6069425"/>